<evidence type="ECO:0000313" key="15">
    <source>
        <dbReference type="Proteomes" id="UP000307164"/>
    </source>
</evidence>
<dbReference type="Pfam" id="PF01467">
    <property type="entry name" value="CTP_transf_like"/>
    <property type="match status" value="1"/>
</dbReference>
<evidence type="ECO:0000313" key="14">
    <source>
        <dbReference type="EMBL" id="TMO77703.1"/>
    </source>
</evidence>
<dbReference type="NCBIfam" id="TIGR00125">
    <property type="entry name" value="cyt_tran_rel"/>
    <property type="match status" value="1"/>
</dbReference>
<dbReference type="OrthoDB" id="5295945at2"/>
<comment type="caution">
    <text evidence="13">The sequence shown here is derived from an EMBL/GenBank/DDBJ whole genome shotgun (WGS) entry which is preliminary data.</text>
</comment>
<reference evidence="15 16" key="1">
    <citation type="submission" date="2018-01" db="EMBL/GenBank/DDBJ databases">
        <authorList>
            <person name="Paulsen S."/>
            <person name="Gram L.K."/>
        </authorList>
    </citation>
    <scope>NUCLEOTIDE SEQUENCE [LARGE SCALE GENOMIC DNA]</scope>
    <source>
        <strain evidence="13 16">S3790</strain>
        <strain evidence="14 15">S3895</strain>
    </source>
</reference>
<dbReference type="Proteomes" id="UP000307164">
    <property type="component" value="Unassembled WGS sequence"/>
</dbReference>
<reference evidence="16" key="2">
    <citation type="submission" date="2019-06" db="EMBL/GenBank/DDBJ databases">
        <title>Co-occurence of chitin degradation, pigmentation and bioactivity in marine Pseudoalteromonas.</title>
        <authorList>
            <person name="Sonnenschein E.C."/>
            <person name="Bech P.K."/>
        </authorList>
    </citation>
    <scope>NUCLEOTIDE SEQUENCE [LARGE SCALE GENOMIC DNA]</scope>
    <source>
        <strain evidence="16">S3790</strain>
    </source>
</reference>
<dbReference type="EC" id="2.7.7.18" evidence="11"/>
<evidence type="ECO:0000256" key="2">
    <source>
        <dbReference type="ARBA" id="ARBA00005019"/>
    </source>
</evidence>
<dbReference type="PANTHER" id="PTHR39321:SF3">
    <property type="entry name" value="PHOSPHOPANTETHEINE ADENYLYLTRANSFERASE"/>
    <property type="match status" value="1"/>
</dbReference>
<evidence type="ECO:0000256" key="9">
    <source>
        <dbReference type="ARBA" id="ARBA00023027"/>
    </source>
</evidence>
<dbReference type="EMBL" id="PNBX01000003">
    <property type="protein sequence ID" value="TMO70430.1"/>
    <property type="molecule type" value="Genomic_DNA"/>
</dbReference>
<gene>
    <name evidence="11" type="primary">nadD</name>
    <name evidence="13" type="ORF">CWC19_01020</name>
    <name evidence="14" type="ORF">CWC20_03710</name>
</gene>
<dbReference type="Proteomes" id="UP000307217">
    <property type="component" value="Unassembled WGS sequence"/>
</dbReference>
<organism evidence="13 16">
    <name type="scientific">Pseudoalteromonas aurantia</name>
    <dbReference type="NCBI Taxonomy" id="43654"/>
    <lineage>
        <taxon>Bacteria</taxon>
        <taxon>Pseudomonadati</taxon>
        <taxon>Pseudomonadota</taxon>
        <taxon>Gammaproteobacteria</taxon>
        <taxon>Alteromonadales</taxon>
        <taxon>Pseudoalteromonadaceae</taxon>
        <taxon>Pseudoalteromonas</taxon>
    </lineage>
</organism>
<comment type="catalytic activity">
    <reaction evidence="10 11">
        <text>nicotinate beta-D-ribonucleotide + ATP + H(+) = deamido-NAD(+) + diphosphate</text>
        <dbReference type="Rhea" id="RHEA:22860"/>
        <dbReference type="ChEBI" id="CHEBI:15378"/>
        <dbReference type="ChEBI" id="CHEBI:30616"/>
        <dbReference type="ChEBI" id="CHEBI:33019"/>
        <dbReference type="ChEBI" id="CHEBI:57502"/>
        <dbReference type="ChEBI" id="CHEBI:58437"/>
        <dbReference type="EC" id="2.7.7.18"/>
    </reaction>
</comment>
<comment type="similarity">
    <text evidence="3 11">Belongs to the NadD family.</text>
</comment>
<feature type="domain" description="Cytidyltransferase-like" evidence="12">
    <location>
        <begin position="4"/>
        <end position="182"/>
    </location>
</feature>
<keyword evidence="15" id="KW-1185">Reference proteome</keyword>
<evidence type="ECO:0000256" key="10">
    <source>
        <dbReference type="ARBA" id="ARBA00048721"/>
    </source>
</evidence>
<protein>
    <recommendedName>
        <fullName evidence="11">Probable nicotinate-nucleotide adenylyltransferase</fullName>
        <ecNumber evidence="11">2.7.7.18</ecNumber>
    </recommendedName>
    <alternativeName>
        <fullName evidence="11">Deamido-NAD(+) diphosphorylase</fullName>
    </alternativeName>
    <alternativeName>
        <fullName evidence="11">Deamido-NAD(+) pyrophosphorylase</fullName>
    </alternativeName>
    <alternativeName>
        <fullName evidence="11">Nicotinate mononucleotide adenylyltransferase</fullName>
        <shortName evidence="11">NaMN adenylyltransferase</shortName>
    </alternativeName>
</protein>
<evidence type="ECO:0000256" key="11">
    <source>
        <dbReference type="HAMAP-Rule" id="MF_00244"/>
    </source>
</evidence>
<evidence type="ECO:0000256" key="4">
    <source>
        <dbReference type="ARBA" id="ARBA00022642"/>
    </source>
</evidence>
<dbReference type="GO" id="GO:0009435">
    <property type="term" value="P:NAD+ biosynthetic process"/>
    <property type="evidence" value="ECO:0007669"/>
    <property type="project" value="UniProtKB-UniRule"/>
</dbReference>
<dbReference type="CDD" id="cd02165">
    <property type="entry name" value="NMNAT"/>
    <property type="match status" value="1"/>
</dbReference>
<dbReference type="GO" id="GO:0004515">
    <property type="term" value="F:nicotinate-nucleotide adenylyltransferase activity"/>
    <property type="evidence" value="ECO:0007669"/>
    <property type="project" value="UniProtKB-UniRule"/>
</dbReference>
<dbReference type="EMBL" id="PNBW01000019">
    <property type="protein sequence ID" value="TMO77703.1"/>
    <property type="molecule type" value="Genomic_DNA"/>
</dbReference>
<evidence type="ECO:0000256" key="1">
    <source>
        <dbReference type="ARBA" id="ARBA00002324"/>
    </source>
</evidence>
<evidence type="ECO:0000313" key="13">
    <source>
        <dbReference type="EMBL" id="TMO70430.1"/>
    </source>
</evidence>
<evidence type="ECO:0000256" key="7">
    <source>
        <dbReference type="ARBA" id="ARBA00022741"/>
    </source>
</evidence>
<dbReference type="NCBIfam" id="NF000840">
    <property type="entry name" value="PRK00071.1-3"/>
    <property type="match status" value="1"/>
</dbReference>
<evidence type="ECO:0000256" key="3">
    <source>
        <dbReference type="ARBA" id="ARBA00009014"/>
    </source>
</evidence>
<dbReference type="NCBIfam" id="NF000839">
    <property type="entry name" value="PRK00071.1-1"/>
    <property type="match status" value="1"/>
</dbReference>
<dbReference type="AlphaFoldDB" id="A0A5S3VEW1"/>
<evidence type="ECO:0000256" key="8">
    <source>
        <dbReference type="ARBA" id="ARBA00022840"/>
    </source>
</evidence>
<evidence type="ECO:0000313" key="16">
    <source>
        <dbReference type="Proteomes" id="UP000307217"/>
    </source>
</evidence>
<dbReference type="InterPro" id="IPR014729">
    <property type="entry name" value="Rossmann-like_a/b/a_fold"/>
</dbReference>
<keyword evidence="9 11" id="KW-0520">NAD</keyword>
<sequence length="209" mass="23889">MIALFGGTFDPVHSGHLNMARNCVAQLSLTQLHFLPCALPVHKAAPGITEQHRLAMLRLAIQHNPHFSIDTRELQREGPSYSLLSIQECRAENPDTPLLFLMGMDSFNSLPSWFEWQKITSLCHIIVYQRPGEVRSSNHVLSNYLSNCEITEPTLLHSLVGGLCYFLTGTVEDVSSSEIRERLKHQQHTERFLEPKVREYIRKHNLYAD</sequence>
<keyword evidence="5 11" id="KW-0808">Transferase</keyword>
<dbReference type="UniPathway" id="UPA00253">
    <property type="reaction ID" value="UER00332"/>
</dbReference>
<dbReference type="InterPro" id="IPR004821">
    <property type="entry name" value="Cyt_trans-like"/>
</dbReference>
<dbReference type="GO" id="GO:0005524">
    <property type="term" value="F:ATP binding"/>
    <property type="evidence" value="ECO:0007669"/>
    <property type="project" value="UniProtKB-KW"/>
</dbReference>
<comment type="function">
    <text evidence="1 11">Catalyzes the reversible adenylation of nicotinate mononucleotide (NaMN) to nicotinic acid adenine dinucleotide (NaAD).</text>
</comment>
<evidence type="ECO:0000256" key="5">
    <source>
        <dbReference type="ARBA" id="ARBA00022679"/>
    </source>
</evidence>
<reference evidence="13" key="3">
    <citation type="submission" date="2019-09" db="EMBL/GenBank/DDBJ databases">
        <title>Co-occurence of chitin degradation, pigmentation and bioactivity in marine Pseudoalteromonas.</title>
        <authorList>
            <person name="Sonnenschein E.C."/>
            <person name="Bech P.K."/>
        </authorList>
    </citation>
    <scope>NUCLEOTIDE SEQUENCE</scope>
    <source>
        <strain evidence="13">S3790</strain>
        <strain evidence="14 15">S3895</strain>
    </source>
</reference>
<name>A0A5S3VEW1_9GAMM</name>
<keyword evidence="6 11" id="KW-0548">Nucleotidyltransferase</keyword>
<dbReference type="PANTHER" id="PTHR39321">
    <property type="entry name" value="NICOTINATE-NUCLEOTIDE ADENYLYLTRANSFERASE-RELATED"/>
    <property type="match status" value="1"/>
</dbReference>
<keyword evidence="8 11" id="KW-0067">ATP-binding</keyword>
<comment type="pathway">
    <text evidence="2 11">Cofactor biosynthesis; NAD(+) biosynthesis; deamido-NAD(+) from nicotinate D-ribonucleotide: step 1/1.</text>
</comment>
<keyword evidence="7 11" id="KW-0547">Nucleotide-binding</keyword>
<evidence type="ECO:0000259" key="12">
    <source>
        <dbReference type="Pfam" id="PF01467"/>
    </source>
</evidence>
<dbReference type="RefSeq" id="WP_138589580.1">
    <property type="nucleotide sequence ID" value="NZ_PNBW01000019.1"/>
</dbReference>
<accession>A0A5S3VEW1</accession>
<dbReference type="InterPro" id="IPR005248">
    <property type="entry name" value="NadD/NMNAT"/>
</dbReference>
<dbReference type="SUPFAM" id="SSF52374">
    <property type="entry name" value="Nucleotidylyl transferase"/>
    <property type="match status" value="1"/>
</dbReference>
<dbReference type="HAMAP" id="MF_00244">
    <property type="entry name" value="NaMN_adenylyltr"/>
    <property type="match status" value="1"/>
</dbReference>
<dbReference type="Gene3D" id="3.40.50.620">
    <property type="entry name" value="HUPs"/>
    <property type="match status" value="1"/>
</dbReference>
<dbReference type="NCBIfam" id="TIGR00482">
    <property type="entry name" value="nicotinate (nicotinamide) nucleotide adenylyltransferase"/>
    <property type="match status" value="1"/>
</dbReference>
<evidence type="ECO:0000256" key="6">
    <source>
        <dbReference type="ARBA" id="ARBA00022695"/>
    </source>
</evidence>
<proteinExistence type="inferred from homology"/>
<keyword evidence="4 11" id="KW-0662">Pyridine nucleotide biosynthesis</keyword>